<accession>A0A8J3BX11</accession>
<dbReference type="GO" id="GO:0003677">
    <property type="term" value="F:DNA binding"/>
    <property type="evidence" value="ECO:0007669"/>
    <property type="project" value="InterPro"/>
</dbReference>
<dbReference type="InterPro" id="IPR027417">
    <property type="entry name" value="P-loop_NTPase"/>
</dbReference>
<dbReference type="PANTHER" id="PTHR16305:SF28">
    <property type="entry name" value="GUANYLATE CYCLASE DOMAIN-CONTAINING PROTEIN"/>
    <property type="match status" value="1"/>
</dbReference>
<reference evidence="4" key="1">
    <citation type="journal article" date="2014" name="Int. J. Syst. Evol. Microbiol.">
        <title>Complete genome sequence of Corynebacterium casei LMG S-19264T (=DSM 44701T), isolated from a smear-ripened cheese.</title>
        <authorList>
            <consortium name="US DOE Joint Genome Institute (JGI-PGF)"/>
            <person name="Walter F."/>
            <person name="Albersmeier A."/>
            <person name="Kalinowski J."/>
            <person name="Ruckert C."/>
        </authorList>
    </citation>
    <scope>NUCLEOTIDE SEQUENCE</scope>
    <source>
        <strain evidence="4">CGMCC 4.7299</strain>
    </source>
</reference>
<dbReference type="PROSITE" id="PS00622">
    <property type="entry name" value="HTH_LUXR_1"/>
    <property type="match status" value="1"/>
</dbReference>
<gene>
    <name evidence="4" type="ORF">GCM10012284_21590</name>
</gene>
<feature type="domain" description="HTH luxR-type" evidence="3">
    <location>
        <begin position="800"/>
        <end position="865"/>
    </location>
</feature>
<dbReference type="GO" id="GO:0004016">
    <property type="term" value="F:adenylate cyclase activity"/>
    <property type="evidence" value="ECO:0007669"/>
    <property type="project" value="TreeGrafter"/>
</dbReference>
<dbReference type="InterPro" id="IPR041664">
    <property type="entry name" value="AAA_16"/>
</dbReference>
<dbReference type="GO" id="GO:0005524">
    <property type="term" value="F:ATP binding"/>
    <property type="evidence" value="ECO:0007669"/>
    <property type="project" value="UniProtKB-KW"/>
</dbReference>
<dbReference type="GO" id="GO:0005737">
    <property type="term" value="C:cytoplasm"/>
    <property type="evidence" value="ECO:0007669"/>
    <property type="project" value="TreeGrafter"/>
</dbReference>
<dbReference type="PRINTS" id="PR00038">
    <property type="entry name" value="HTHLUXR"/>
</dbReference>
<dbReference type="Pfam" id="PF13191">
    <property type="entry name" value="AAA_16"/>
    <property type="match status" value="1"/>
</dbReference>
<dbReference type="AlphaFoldDB" id="A0A8J3BX11"/>
<dbReference type="CDD" id="cd06170">
    <property type="entry name" value="LuxR_C_like"/>
    <property type="match status" value="1"/>
</dbReference>
<dbReference type="SUPFAM" id="SSF46894">
    <property type="entry name" value="C-terminal effector domain of the bipartite response regulators"/>
    <property type="match status" value="1"/>
</dbReference>
<dbReference type="InterPro" id="IPR036388">
    <property type="entry name" value="WH-like_DNA-bd_sf"/>
</dbReference>
<dbReference type="GO" id="GO:0006355">
    <property type="term" value="P:regulation of DNA-templated transcription"/>
    <property type="evidence" value="ECO:0007669"/>
    <property type="project" value="InterPro"/>
</dbReference>
<dbReference type="InterPro" id="IPR016032">
    <property type="entry name" value="Sig_transdc_resp-reg_C-effctor"/>
</dbReference>
<sequence length="868" mass="91231">MGLWVFVGRDDEKSRLTSAVTGPGRGLVLSGTAGLGKSRLLQEVVAALPSCQYAVHVATATLASSGLPFGGVAQMLPPGQPTGLSPAGLLRWAVDTLHAEAGERPLVLAVDDLHLLDPPSAALVHLLVREGATLLGTVRTAERVPSPLMSLWTEGLVRHAELRPLTAGESAELLAAMLGGPVHAGSADRLVRLAGGNPLLLRELVMAAADGSEMTESYGVWRWTGRLCLAPSLADLVDTRIGTLTPGVRQVLELVAFGEPIGLSALLDATDADDVEAAEERGLITVLDDGRRRNVHLGHPLYGEVVRRGCPRTRGRRLLATLADMVDGTGARRRGDLLRTAVWRIDSGTRMDGGRLLDAAAQAFARFDLELAQRLGEAAGDAGAGYPASELVATALLFADQPERAVAVLDAAETRQAAGARLRTAHASVAFWGLGRTDAPDRLGAVAADDPGDGARMTAVEALMRLQMRQLTPARAGATRALTDPAADAPTRDIARCVLAFLAATGGDPATATDLIADVTTNTSAWRWDAPALGFALPIALGTRVSITYDLDGIDEILAAEFAGLAHTGGFGVGAGWISLLQAHAAWLRGRTGEALQATNQACAALSANRLYDGNAHAARANAAAIRGDIDLAHESMAVADGADASCAGLYYPWRSQARVWTAACAGDVPTAIRHLLELIIRLRTDGFHGHELLALYDLTRLGRPELAAARMSTLLAGTPGTRMTAMMLRHTRAAADGCGEQLLAVSRELQAHGYMVFAAEAAAVAARTFRAARDPQALAASTLLGDILARCDTMRTPALRTVGPSLTSRERQVAELAADGAKSKEIADALYLSPRTVENHLQRVYGKLGVNRRGELAPALRSLPKLQ</sequence>
<reference evidence="4" key="2">
    <citation type="submission" date="2020-09" db="EMBL/GenBank/DDBJ databases">
        <authorList>
            <person name="Sun Q."/>
            <person name="Zhou Y."/>
        </authorList>
    </citation>
    <scope>NUCLEOTIDE SEQUENCE</scope>
    <source>
        <strain evidence="4">CGMCC 4.7299</strain>
    </source>
</reference>
<dbReference type="SMART" id="SM00421">
    <property type="entry name" value="HTH_LUXR"/>
    <property type="match status" value="1"/>
</dbReference>
<keyword evidence="1" id="KW-0547">Nucleotide-binding</keyword>
<dbReference type="Gene3D" id="1.10.10.10">
    <property type="entry name" value="Winged helix-like DNA-binding domain superfamily/Winged helix DNA-binding domain"/>
    <property type="match status" value="1"/>
</dbReference>
<comment type="caution">
    <text evidence="4">The sequence shown here is derived from an EMBL/GenBank/DDBJ whole genome shotgun (WGS) entry which is preliminary data.</text>
</comment>
<keyword evidence="2" id="KW-0067">ATP-binding</keyword>
<dbReference type="SUPFAM" id="SSF52540">
    <property type="entry name" value="P-loop containing nucleoside triphosphate hydrolases"/>
    <property type="match status" value="1"/>
</dbReference>
<evidence type="ECO:0000313" key="5">
    <source>
        <dbReference type="Proteomes" id="UP000656042"/>
    </source>
</evidence>
<dbReference type="InterPro" id="IPR000792">
    <property type="entry name" value="Tscrpt_reg_LuxR_C"/>
</dbReference>
<evidence type="ECO:0000313" key="4">
    <source>
        <dbReference type="EMBL" id="GGK87172.1"/>
    </source>
</evidence>
<dbReference type="RefSeq" id="WP_189078996.1">
    <property type="nucleotide sequence ID" value="NZ_BMMX01000006.1"/>
</dbReference>
<evidence type="ECO:0000259" key="3">
    <source>
        <dbReference type="PROSITE" id="PS50043"/>
    </source>
</evidence>
<dbReference type="Proteomes" id="UP000656042">
    <property type="component" value="Unassembled WGS sequence"/>
</dbReference>
<dbReference type="EMBL" id="BMMX01000006">
    <property type="protein sequence ID" value="GGK87172.1"/>
    <property type="molecule type" value="Genomic_DNA"/>
</dbReference>
<organism evidence="4 5">
    <name type="scientific">Mangrovihabitans endophyticus</name>
    <dbReference type="NCBI Taxonomy" id="1751298"/>
    <lineage>
        <taxon>Bacteria</taxon>
        <taxon>Bacillati</taxon>
        <taxon>Actinomycetota</taxon>
        <taxon>Actinomycetes</taxon>
        <taxon>Micromonosporales</taxon>
        <taxon>Micromonosporaceae</taxon>
        <taxon>Mangrovihabitans</taxon>
    </lineage>
</organism>
<evidence type="ECO:0000256" key="1">
    <source>
        <dbReference type="ARBA" id="ARBA00022741"/>
    </source>
</evidence>
<protein>
    <submittedName>
        <fullName evidence="4">LuxR family transcriptional regulator</fullName>
    </submittedName>
</protein>
<dbReference type="PROSITE" id="PS50043">
    <property type="entry name" value="HTH_LUXR_2"/>
    <property type="match status" value="1"/>
</dbReference>
<name>A0A8J3BX11_9ACTN</name>
<keyword evidence="5" id="KW-1185">Reference proteome</keyword>
<proteinExistence type="predicted"/>
<dbReference type="Pfam" id="PF00196">
    <property type="entry name" value="GerE"/>
    <property type="match status" value="1"/>
</dbReference>
<evidence type="ECO:0000256" key="2">
    <source>
        <dbReference type="ARBA" id="ARBA00022840"/>
    </source>
</evidence>
<dbReference type="PANTHER" id="PTHR16305">
    <property type="entry name" value="TESTICULAR SOLUBLE ADENYLYL CYCLASE"/>
    <property type="match status" value="1"/>
</dbReference>